<comment type="caution">
    <text evidence="1">The sequence shown here is derived from an EMBL/GenBank/DDBJ whole genome shotgun (WGS) entry which is preliminary data.</text>
</comment>
<proteinExistence type="predicted"/>
<reference evidence="1 2" key="1">
    <citation type="journal article" date="2016" name="Nat. Commun.">
        <title>Thousands of microbial genomes shed light on interconnected biogeochemical processes in an aquifer system.</title>
        <authorList>
            <person name="Anantharaman K."/>
            <person name="Brown C.T."/>
            <person name="Hug L.A."/>
            <person name="Sharon I."/>
            <person name="Castelle C.J."/>
            <person name="Probst A.J."/>
            <person name="Thomas B.C."/>
            <person name="Singh A."/>
            <person name="Wilkins M.J."/>
            <person name="Karaoz U."/>
            <person name="Brodie E.L."/>
            <person name="Williams K.H."/>
            <person name="Hubbard S.S."/>
            <person name="Banfield J.F."/>
        </authorList>
    </citation>
    <scope>NUCLEOTIDE SEQUENCE [LARGE SCALE GENOMIC DNA]</scope>
</reference>
<dbReference type="Proteomes" id="UP000176355">
    <property type="component" value="Unassembled WGS sequence"/>
</dbReference>
<dbReference type="EMBL" id="MHSL01000011">
    <property type="protein sequence ID" value="OHA44030.1"/>
    <property type="molecule type" value="Genomic_DNA"/>
</dbReference>
<protein>
    <recommendedName>
        <fullName evidence="3">DNA polymerase III delta N-terminal domain-containing protein</fullName>
    </recommendedName>
</protein>
<dbReference type="AlphaFoldDB" id="A0A1G2P6V1"/>
<accession>A0A1G2P6V1</accession>
<name>A0A1G2P6V1_9BACT</name>
<dbReference type="STRING" id="1802333.A3G03_00530"/>
<organism evidence="1 2">
    <name type="scientific">Candidatus Taylorbacteria bacterium RIFCSPLOWO2_12_FULL_44_15c</name>
    <dbReference type="NCBI Taxonomy" id="1802333"/>
    <lineage>
        <taxon>Bacteria</taxon>
        <taxon>Candidatus Tayloriibacteriota</taxon>
    </lineage>
</organism>
<sequence>MLYLIYGNDFEKARGKARELIADLQKRKPNAEVFRLEDEMVSAGKLDELSGGQGLFERKYIVFADNVFRSAEAKEIVLKKLKSLADSENVFIFLEDELGKADLKELEKFAKKVQKFSGATNKEKPFNVFSLTEKLGRRDKRGLWILYQKALAEGLAPEEIHGILFWQIKAMLAAVLAKTAEESGLKPFVFQKSRVFAKNYSLAELKNLSSKMVAVYHNSRRIGPDLDVALERLILEI</sequence>
<gene>
    <name evidence="1" type="ORF">A3G03_00530</name>
</gene>
<dbReference type="Gene3D" id="1.20.272.10">
    <property type="match status" value="1"/>
</dbReference>
<evidence type="ECO:0000313" key="1">
    <source>
        <dbReference type="EMBL" id="OHA44030.1"/>
    </source>
</evidence>
<evidence type="ECO:0000313" key="2">
    <source>
        <dbReference type="Proteomes" id="UP000176355"/>
    </source>
</evidence>
<evidence type="ECO:0008006" key="3">
    <source>
        <dbReference type="Google" id="ProtNLM"/>
    </source>
</evidence>